<evidence type="ECO:0000256" key="3">
    <source>
        <dbReference type="SAM" id="MobiDB-lite"/>
    </source>
</evidence>
<dbReference type="SMART" id="SM00636">
    <property type="entry name" value="Glyco_18"/>
    <property type="match status" value="1"/>
</dbReference>
<sequence length="484" mass="49888">MAAPNNSSTGSNATDLASVVRPAAPVRGMTLEARQLNVGLGGGGSARKAAPRGLSGWSLAGQSSALAAPIASPPGHEPDAADRQPAAPSAQQPQRRHEVFGFAPYWTLPQEQSYDFASLSTVAYFGIDVNGDGSLVQSGAGWSGFQSPDLVDLVARAHASQARVVLVAKTFDAGALHRLSSDPGAADRMAGQLAQAIRWKGMDGANLDFEGGDGADRAGFTAFVTRVSQDLHAADPHWQVTVDTYASAALDAAGMVNVGALAPAVDGFFVMAYDMNSFGAPSPTAPLNGRDWNDTRAMSSYLAVVPSAKVILGIPFYGYQWPTSDGSSRARAVGAAHAISYGQLAAARPPVQWDDSAGVPYTAYQDTSGQWWQAYFDDPQSVALKTQLADGLGLAGVGVWALGMEGGDQAMMAALLGQVPILKDPFASTGVARGGAPPLPVSDNSYPAGLPPPRPSNSPSSQSATAQAPARTPPAQQQAPGPRP</sequence>
<dbReference type="RefSeq" id="WP_338203409.1">
    <property type="nucleotide sequence ID" value="NZ_JAEKNR010000174.1"/>
</dbReference>
<evidence type="ECO:0000256" key="1">
    <source>
        <dbReference type="ARBA" id="ARBA00022801"/>
    </source>
</evidence>
<dbReference type="InterPro" id="IPR029070">
    <property type="entry name" value="Chitinase_insertion_sf"/>
</dbReference>
<feature type="compositionally biased region" description="Low complexity" evidence="3">
    <location>
        <begin position="83"/>
        <end position="93"/>
    </location>
</feature>
<dbReference type="AlphaFoldDB" id="A0A934NA94"/>
<gene>
    <name evidence="5" type="ORF">JF922_17160</name>
</gene>
<dbReference type="PANTHER" id="PTHR46290:SF1">
    <property type="entry name" value="DI-N-ACETYLCHITOBIASE"/>
    <property type="match status" value="1"/>
</dbReference>
<dbReference type="InterPro" id="IPR017853">
    <property type="entry name" value="GH"/>
</dbReference>
<comment type="caution">
    <text evidence="5">The sequence shown here is derived from an EMBL/GenBank/DDBJ whole genome shotgun (WGS) entry which is preliminary data.</text>
</comment>
<dbReference type="PANTHER" id="PTHR46290">
    <property type="entry name" value="DI-N-ACETYLCHITOBIASE"/>
    <property type="match status" value="1"/>
</dbReference>
<name>A0A934NA94_9BACT</name>
<dbReference type="PROSITE" id="PS51910">
    <property type="entry name" value="GH18_2"/>
    <property type="match status" value="1"/>
</dbReference>
<feature type="non-terminal residue" evidence="5">
    <location>
        <position position="484"/>
    </location>
</feature>
<dbReference type="Gene3D" id="3.20.20.80">
    <property type="entry name" value="Glycosidases"/>
    <property type="match status" value="1"/>
</dbReference>
<feature type="region of interest" description="Disordered" evidence="3">
    <location>
        <begin position="68"/>
        <end position="95"/>
    </location>
</feature>
<keyword evidence="6" id="KW-1185">Reference proteome</keyword>
<dbReference type="Proteomes" id="UP000612893">
    <property type="component" value="Unassembled WGS sequence"/>
</dbReference>
<feature type="region of interest" description="Disordered" evidence="3">
    <location>
        <begin position="433"/>
        <end position="484"/>
    </location>
</feature>
<protein>
    <recommendedName>
        <fullName evidence="4">GH18 domain-containing protein</fullName>
    </recommendedName>
</protein>
<evidence type="ECO:0000259" key="4">
    <source>
        <dbReference type="PROSITE" id="PS51910"/>
    </source>
</evidence>
<dbReference type="GO" id="GO:0009313">
    <property type="term" value="P:oligosaccharide catabolic process"/>
    <property type="evidence" value="ECO:0007669"/>
    <property type="project" value="TreeGrafter"/>
</dbReference>
<dbReference type="Pfam" id="PF00704">
    <property type="entry name" value="Glyco_hydro_18"/>
    <property type="match status" value="1"/>
</dbReference>
<dbReference type="EMBL" id="JAEKNR010000174">
    <property type="protein sequence ID" value="MBJ7599793.1"/>
    <property type="molecule type" value="Genomic_DNA"/>
</dbReference>
<dbReference type="InterPro" id="IPR011583">
    <property type="entry name" value="Chitinase_II/V-like_cat"/>
</dbReference>
<keyword evidence="2" id="KW-0326">Glycosidase</keyword>
<keyword evidence="1" id="KW-0378">Hydrolase</keyword>
<organism evidence="5 6">
    <name type="scientific">Candidatus Nephthysia bennettiae</name>
    <dbReference type="NCBI Taxonomy" id="3127016"/>
    <lineage>
        <taxon>Bacteria</taxon>
        <taxon>Bacillati</taxon>
        <taxon>Candidatus Dormiibacterota</taxon>
        <taxon>Candidatus Dormibacteria</taxon>
        <taxon>Candidatus Dormibacterales</taxon>
        <taxon>Candidatus Dormibacteraceae</taxon>
        <taxon>Candidatus Nephthysia</taxon>
    </lineage>
</organism>
<dbReference type="InterPro" id="IPR001223">
    <property type="entry name" value="Glyco_hydro18_cat"/>
</dbReference>
<dbReference type="InterPro" id="IPR051887">
    <property type="entry name" value="GH18_Domain-Containing"/>
</dbReference>
<accession>A0A934NA94</accession>
<evidence type="ECO:0000256" key="2">
    <source>
        <dbReference type="ARBA" id="ARBA00023295"/>
    </source>
</evidence>
<evidence type="ECO:0000313" key="6">
    <source>
        <dbReference type="Proteomes" id="UP000612893"/>
    </source>
</evidence>
<evidence type="ECO:0000313" key="5">
    <source>
        <dbReference type="EMBL" id="MBJ7599793.1"/>
    </source>
</evidence>
<reference evidence="5" key="1">
    <citation type="submission" date="2020-10" db="EMBL/GenBank/DDBJ databases">
        <title>Ca. Dormibacterota MAGs.</title>
        <authorList>
            <person name="Montgomery K."/>
        </authorList>
    </citation>
    <scope>NUCLEOTIDE SEQUENCE [LARGE SCALE GENOMIC DNA]</scope>
    <source>
        <strain evidence="5">SC8812_S17_10</strain>
    </source>
</reference>
<dbReference type="SUPFAM" id="SSF51445">
    <property type="entry name" value="(Trans)glycosidases"/>
    <property type="match status" value="1"/>
</dbReference>
<feature type="compositionally biased region" description="Low complexity" evidence="3">
    <location>
        <begin position="457"/>
        <end position="484"/>
    </location>
</feature>
<proteinExistence type="predicted"/>
<dbReference type="Gene3D" id="3.10.50.10">
    <property type="match status" value="1"/>
</dbReference>
<feature type="domain" description="GH18" evidence="4">
    <location>
        <begin position="97"/>
        <end position="418"/>
    </location>
</feature>
<dbReference type="GO" id="GO:0008061">
    <property type="term" value="F:chitin binding"/>
    <property type="evidence" value="ECO:0007669"/>
    <property type="project" value="InterPro"/>
</dbReference>
<dbReference type="GO" id="GO:0016798">
    <property type="term" value="F:hydrolase activity, acting on glycosyl bonds"/>
    <property type="evidence" value="ECO:0007669"/>
    <property type="project" value="UniProtKB-KW"/>
</dbReference>